<keyword evidence="1" id="KW-0378">Hydrolase</keyword>
<accession>A0A9N8E3R9</accession>
<dbReference type="Pfam" id="PF00657">
    <property type="entry name" value="Lipase_GDSL"/>
    <property type="match status" value="1"/>
</dbReference>
<dbReference type="GO" id="GO:0016788">
    <property type="term" value="F:hydrolase activity, acting on ester bonds"/>
    <property type="evidence" value="ECO:0007669"/>
    <property type="project" value="InterPro"/>
</dbReference>
<dbReference type="Proteomes" id="UP001153069">
    <property type="component" value="Unassembled WGS sequence"/>
</dbReference>
<keyword evidence="3" id="KW-1133">Transmembrane helix</keyword>
<dbReference type="AlphaFoldDB" id="A0A9N8E3R9"/>
<name>A0A9N8E3R9_9STRA</name>
<comment type="caution">
    <text evidence="4">The sequence shown here is derived from an EMBL/GenBank/DDBJ whole genome shotgun (WGS) entry which is preliminary data.</text>
</comment>
<dbReference type="Gene3D" id="3.40.50.1110">
    <property type="entry name" value="SGNH hydrolase"/>
    <property type="match status" value="1"/>
</dbReference>
<dbReference type="OrthoDB" id="1600564at2759"/>
<reference evidence="4" key="1">
    <citation type="submission" date="2020-06" db="EMBL/GenBank/DDBJ databases">
        <authorList>
            <consortium name="Plant Systems Biology data submission"/>
        </authorList>
    </citation>
    <scope>NUCLEOTIDE SEQUENCE</scope>
    <source>
        <strain evidence="4">D6</strain>
    </source>
</reference>
<keyword evidence="3" id="KW-0472">Membrane</keyword>
<feature type="compositionally biased region" description="Polar residues" evidence="2">
    <location>
        <begin position="1"/>
        <end position="13"/>
    </location>
</feature>
<protein>
    <submittedName>
        <fullName evidence="4">GDSL-like Lipase/Acylhydrolase</fullName>
    </submittedName>
</protein>
<evidence type="ECO:0000256" key="1">
    <source>
        <dbReference type="ARBA" id="ARBA00022801"/>
    </source>
</evidence>
<dbReference type="EMBL" id="CAICTM010000513">
    <property type="protein sequence ID" value="CAB9512026.1"/>
    <property type="molecule type" value="Genomic_DNA"/>
</dbReference>
<evidence type="ECO:0000313" key="5">
    <source>
        <dbReference type="Proteomes" id="UP001153069"/>
    </source>
</evidence>
<keyword evidence="3" id="KW-0812">Transmembrane</keyword>
<evidence type="ECO:0000256" key="3">
    <source>
        <dbReference type="SAM" id="Phobius"/>
    </source>
</evidence>
<dbReference type="PANTHER" id="PTHR45648:SF22">
    <property type="entry name" value="GDSL LIPASE_ACYLHYDROLASE FAMILY PROTEIN (AFU_ORTHOLOGUE AFUA_4G14700)"/>
    <property type="match status" value="1"/>
</dbReference>
<dbReference type="SUPFAM" id="SSF52266">
    <property type="entry name" value="SGNH hydrolase"/>
    <property type="match status" value="1"/>
</dbReference>
<dbReference type="InterPro" id="IPR036514">
    <property type="entry name" value="SGNH_hydro_sf"/>
</dbReference>
<dbReference type="PANTHER" id="PTHR45648">
    <property type="entry name" value="GDSL LIPASE/ACYLHYDROLASE FAMILY PROTEIN (AFU_ORTHOLOGUE AFUA_4G14700)"/>
    <property type="match status" value="1"/>
</dbReference>
<proteinExistence type="predicted"/>
<organism evidence="4 5">
    <name type="scientific">Seminavis robusta</name>
    <dbReference type="NCBI Taxonomy" id="568900"/>
    <lineage>
        <taxon>Eukaryota</taxon>
        <taxon>Sar</taxon>
        <taxon>Stramenopiles</taxon>
        <taxon>Ochrophyta</taxon>
        <taxon>Bacillariophyta</taxon>
        <taxon>Bacillariophyceae</taxon>
        <taxon>Bacillariophycidae</taxon>
        <taxon>Naviculales</taxon>
        <taxon>Naviculaceae</taxon>
        <taxon>Seminavis</taxon>
    </lineage>
</organism>
<feature type="compositionally biased region" description="Basic and acidic residues" evidence="2">
    <location>
        <begin position="14"/>
        <end position="28"/>
    </location>
</feature>
<evidence type="ECO:0000313" key="4">
    <source>
        <dbReference type="EMBL" id="CAB9512026.1"/>
    </source>
</evidence>
<keyword evidence="5" id="KW-1185">Reference proteome</keyword>
<dbReference type="InterPro" id="IPR001087">
    <property type="entry name" value="GDSL"/>
</dbReference>
<sequence length="421" mass="47198">MTIRSDSTSTGSTEDLHDISLDGAEKGETTTPSARLDERKGSDSEQPSSVKPTRRSLRKHFFFFLMGIGLGAFVAKFLLELKIDRGTTHQTEAQEDKEANQDNNRTLLTAKTSPELLKAFNHMIIFGDSFSDTGNIYAASNQTAPASPPYYQGRYSNGLNYADFLAERLGKEEGFIQNYACGGATTDSNVISAESTFLQGPVPAVNEQIQTFTADQAESSSLLNSNSTLYILYSGYNDYWWWMYRHSENATGSSLLPSEAAMERFAEQVSSAVVGNIVNLYEDSRVSGRHFLVADLAPMKHFPEATNYTSEYLEAYHFLTQRHNALLEEKLDLFQKERFGLEDDEVATIQRLKIHDLYMSLLRNPTENGFSPTTTNMVDTKACLSGDIQCALPFGNLFWDDYHPTTHTHFLISQEIVNTYQ</sequence>
<feature type="region of interest" description="Disordered" evidence="2">
    <location>
        <begin position="1"/>
        <end position="52"/>
    </location>
</feature>
<dbReference type="CDD" id="cd01846">
    <property type="entry name" value="fatty_acyltransferase_like"/>
    <property type="match status" value="1"/>
</dbReference>
<dbReference type="InterPro" id="IPR051058">
    <property type="entry name" value="GDSL_Est/Lipase"/>
</dbReference>
<gene>
    <name evidence="4" type="ORF">SEMRO_514_G158150.1</name>
</gene>
<feature type="transmembrane region" description="Helical" evidence="3">
    <location>
        <begin position="61"/>
        <end position="79"/>
    </location>
</feature>
<evidence type="ECO:0000256" key="2">
    <source>
        <dbReference type="SAM" id="MobiDB-lite"/>
    </source>
</evidence>